<feature type="domain" description="Helicase-associated" evidence="2">
    <location>
        <begin position="293"/>
        <end position="365"/>
    </location>
</feature>
<dbReference type="EMBL" id="CAKOGP040001557">
    <property type="protein sequence ID" value="CAJ1945874.1"/>
    <property type="molecule type" value="Genomic_DNA"/>
</dbReference>
<accession>A0AAD2CTZ9</accession>
<evidence type="ECO:0000313" key="4">
    <source>
        <dbReference type="Proteomes" id="UP001295423"/>
    </source>
</evidence>
<dbReference type="Gene3D" id="6.10.140.530">
    <property type="match status" value="4"/>
</dbReference>
<evidence type="ECO:0000259" key="2">
    <source>
        <dbReference type="Pfam" id="PF03457"/>
    </source>
</evidence>
<dbReference type="AlphaFoldDB" id="A0AAD2CTZ9"/>
<feature type="region of interest" description="Disordered" evidence="1">
    <location>
        <begin position="1"/>
        <end position="30"/>
    </location>
</feature>
<gene>
    <name evidence="3" type="ORF">CYCCA115_LOCUS10017</name>
</gene>
<dbReference type="InterPro" id="IPR005114">
    <property type="entry name" value="Helicase_assoc"/>
</dbReference>
<dbReference type="Proteomes" id="UP001295423">
    <property type="component" value="Unassembled WGS sequence"/>
</dbReference>
<keyword evidence="4" id="KW-1185">Reference proteome</keyword>
<proteinExistence type="predicted"/>
<reference evidence="3" key="1">
    <citation type="submission" date="2023-08" db="EMBL/GenBank/DDBJ databases">
        <authorList>
            <person name="Audoor S."/>
            <person name="Bilcke G."/>
        </authorList>
    </citation>
    <scope>NUCLEOTIDE SEQUENCE</scope>
</reference>
<evidence type="ECO:0000313" key="3">
    <source>
        <dbReference type="EMBL" id="CAJ1945874.1"/>
    </source>
</evidence>
<dbReference type="PANTHER" id="PTHR33418">
    <property type="entry name" value="HELICASE-ASSOCIATED"/>
    <property type="match status" value="1"/>
</dbReference>
<feature type="domain" description="Helicase-associated" evidence="2">
    <location>
        <begin position="52"/>
        <end position="126"/>
    </location>
</feature>
<feature type="domain" description="Helicase-associated" evidence="2">
    <location>
        <begin position="210"/>
        <end position="273"/>
    </location>
</feature>
<dbReference type="Pfam" id="PF03457">
    <property type="entry name" value="HA"/>
    <property type="match status" value="4"/>
</dbReference>
<protein>
    <recommendedName>
        <fullName evidence="2">Helicase-associated domain-containing protein</fullName>
    </recommendedName>
</protein>
<dbReference type="PANTHER" id="PTHR33418:SF1">
    <property type="entry name" value="HELICASE-ASSOCIATED DOMAIN-CONTAINING PROTEIN"/>
    <property type="match status" value="1"/>
</dbReference>
<sequence>MANQRCKRRNNNKNNNNNNVKSKGNHAPLSEEQIRLLDKIDFQWTPREDLLETEWNANYQKLANFYNKKHHHHHHHHPRNSHHKAPLELNSSLHHWAAIQRRKRQGIKPYTPLTSRQIQLLDQIHFSWNPEQDERDRQLAVWHAKYHVLVNFYNKHGHLKVKYGSSLYQWMVTQRQRRYGTGKQTPLSPEQVRLLNAIGFSWAPTGGPHEIAWYNKYQELAKCYREHGDLRAAIKAPSTLYTWMVNQRQRRAGKGDFSPLNEEQIRLLDEIHFEWSPSEISGGGALGGARAIKWHQKYQELVDFYQQHGHFKVERPSSMYTWMSNQRTKRKNTILLRQTNKKIHAKGRMATLTNEQIQLLNEIGFPWEPRRKRAPRRVDEAALF</sequence>
<name>A0AAD2CTZ9_9STRA</name>
<organism evidence="3 4">
    <name type="scientific">Cylindrotheca closterium</name>
    <dbReference type="NCBI Taxonomy" id="2856"/>
    <lineage>
        <taxon>Eukaryota</taxon>
        <taxon>Sar</taxon>
        <taxon>Stramenopiles</taxon>
        <taxon>Ochrophyta</taxon>
        <taxon>Bacillariophyta</taxon>
        <taxon>Bacillariophyceae</taxon>
        <taxon>Bacillariophycidae</taxon>
        <taxon>Bacillariales</taxon>
        <taxon>Bacillariaceae</taxon>
        <taxon>Cylindrotheca</taxon>
    </lineage>
</organism>
<evidence type="ECO:0000256" key="1">
    <source>
        <dbReference type="SAM" id="MobiDB-lite"/>
    </source>
</evidence>
<comment type="caution">
    <text evidence="3">The sequence shown here is derived from an EMBL/GenBank/DDBJ whole genome shotgun (WGS) entry which is preliminary data.</text>
</comment>
<feature type="compositionally biased region" description="Basic residues" evidence="1">
    <location>
        <begin position="1"/>
        <end position="11"/>
    </location>
</feature>
<feature type="domain" description="Helicase-associated" evidence="2">
    <location>
        <begin position="141"/>
        <end position="200"/>
    </location>
</feature>